<reference evidence="2 3" key="1">
    <citation type="submission" date="2019-07" db="EMBL/GenBank/DDBJ databases">
        <title>Whole genome shotgun sequence of Microvirga aerophila NBRC 106136.</title>
        <authorList>
            <person name="Hosoyama A."/>
            <person name="Uohara A."/>
            <person name="Ohji S."/>
            <person name="Ichikawa N."/>
        </authorList>
    </citation>
    <scope>NUCLEOTIDE SEQUENCE [LARGE SCALE GENOMIC DNA]</scope>
    <source>
        <strain evidence="2 3">NBRC 106136</strain>
    </source>
</reference>
<dbReference type="EMBL" id="BJYU01000601">
    <property type="protein sequence ID" value="GEO19461.1"/>
    <property type="molecule type" value="Genomic_DNA"/>
</dbReference>
<dbReference type="AlphaFoldDB" id="A0A512C5I6"/>
<feature type="region of interest" description="Disordered" evidence="1">
    <location>
        <begin position="1"/>
        <end position="44"/>
    </location>
</feature>
<accession>A0A512C5I6</accession>
<sequence length="44" mass="4899">MYNAPTSGFIPAPNRKPPPQAPDKKTPPPTGETAREQVYQEEYV</sequence>
<dbReference type="Proteomes" id="UP000321085">
    <property type="component" value="Unassembled WGS sequence"/>
</dbReference>
<comment type="caution">
    <text evidence="2">The sequence shown here is derived from an EMBL/GenBank/DDBJ whole genome shotgun (WGS) entry which is preliminary data.</text>
</comment>
<proteinExistence type="predicted"/>
<name>A0A512C5I6_9HYPH</name>
<organism evidence="2 3">
    <name type="scientific">Microvirga aerophila</name>
    <dbReference type="NCBI Taxonomy" id="670291"/>
    <lineage>
        <taxon>Bacteria</taxon>
        <taxon>Pseudomonadati</taxon>
        <taxon>Pseudomonadota</taxon>
        <taxon>Alphaproteobacteria</taxon>
        <taxon>Hyphomicrobiales</taxon>
        <taxon>Methylobacteriaceae</taxon>
        <taxon>Microvirga</taxon>
    </lineage>
</organism>
<gene>
    <name evidence="2" type="ORF">MAE02_71570</name>
</gene>
<evidence type="ECO:0000256" key="1">
    <source>
        <dbReference type="SAM" id="MobiDB-lite"/>
    </source>
</evidence>
<evidence type="ECO:0000313" key="2">
    <source>
        <dbReference type="EMBL" id="GEO19461.1"/>
    </source>
</evidence>
<protein>
    <submittedName>
        <fullName evidence="2">Uncharacterized protein</fullName>
    </submittedName>
</protein>
<evidence type="ECO:0000313" key="3">
    <source>
        <dbReference type="Proteomes" id="UP000321085"/>
    </source>
</evidence>
<keyword evidence="3" id="KW-1185">Reference proteome</keyword>